<dbReference type="SUPFAM" id="SSF143422">
    <property type="entry name" value="Transposase IS200-like"/>
    <property type="match status" value="1"/>
</dbReference>
<comment type="caution">
    <text evidence="2">The sequence shown here is derived from an EMBL/GenBank/DDBJ whole genome shotgun (WGS) entry which is preliminary data.</text>
</comment>
<dbReference type="PANTHER" id="PTHR34322:SF2">
    <property type="entry name" value="TRANSPOSASE IS200-LIKE DOMAIN-CONTAINING PROTEIN"/>
    <property type="match status" value="1"/>
</dbReference>
<dbReference type="GO" id="GO:0003677">
    <property type="term" value="F:DNA binding"/>
    <property type="evidence" value="ECO:0007669"/>
    <property type="project" value="InterPro"/>
</dbReference>
<reference evidence="2 3" key="1">
    <citation type="journal article" date="2016" name="Nat. Commun.">
        <title>Thousands of microbial genomes shed light on interconnected biogeochemical processes in an aquifer system.</title>
        <authorList>
            <person name="Anantharaman K."/>
            <person name="Brown C.T."/>
            <person name="Hug L.A."/>
            <person name="Sharon I."/>
            <person name="Castelle C.J."/>
            <person name="Probst A.J."/>
            <person name="Thomas B.C."/>
            <person name="Singh A."/>
            <person name="Wilkins M.J."/>
            <person name="Karaoz U."/>
            <person name="Brodie E.L."/>
            <person name="Williams K.H."/>
            <person name="Hubbard S.S."/>
            <person name="Banfield J.F."/>
        </authorList>
    </citation>
    <scope>NUCLEOTIDE SEQUENCE [LARGE SCALE GENOMIC DNA]</scope>
</reference>
<evidence type="ECO:0000259" key="1">
    <source>
        <dbReference type="SMART" id="SM01321"/>
    </source>
</evidence>
<evidence type="ECO:0000313" key="3">
    <source>
        <dbReference type="Proteomes" id="UP000178894"/>
    </source>
</evidence>
<dbReference type="Gene3D" id="3.30.70.1290">
    <property type="entry name" value="Transposase IS200-like"/>
    <property type="match status" value="1"/>
</dbReference>
<dbReference type="STRING" id="1798364.A3G54_00055"/>
<dbReference type="Proteomes" id="UP000178894">
    <property type="component" value="Unassembled WGS sequence"/>
</dbReference>
<dbReference type="Pfam" id="PF01797">
    <property type="entry name" value="Y1_Tnp"/>
    <property type="match status" value="1"/>
</dbReference>
<dbReference type="InterPro" id="IPR002686">
    <property type="entry name" value="Transposase_17"/>
</dbReference>
<feature type="domain" description="Transposase IS200-like" evidence="1">
    <location>
        <begin position="11"/>
        <end position="117"/>
    </location>
</feature>
<dbReference type="AlphaFoldDB" id="A0A1F5XZM3"/>
<dbReference type="InterPro" id="IPR036515">
    <property type="entry name" value="Transposase_17_sf"/>
</dbReference>
<dbReference type="SMART" id="SM01321">
    <property type="entry name" value="Y1_Tnp"/>
    <property type="match status" value="1"/>
</dbReference>
<dbReference type="GO" id="GO:0004803">
    <property type="term" value="F:transposase activity"/>
    <property type="evidence" value="ECO:0007669"/>
    <property type="project" value="InterPro"/>
</dbReference>
<evidence type="ECO:0000313" key="2">
    <source>
        <dbReference type="EMBL" id="OGF93368.1"/>
    </source>
</evidence>
<proteinExistence type="predicted"/>
<gene>
    <name evidence="2" type="ORF">A3G54_00055</name>
</gene>
<protein>
    <recommendedName>
        <fullName evidence="1">Transposase IS200-like domain-containing protein</fullName>
    </recommendedName>
</protein>
<name>A0A1F5XZM3_9BACT</name>
<dbReference type="EMBL" id="MFIQ01000020">
    <property type="protein sequence ID" value="OGF93368.1"/>
    <property type="molecule type" value="Genomic_DNA"/>
</dbReference>
<dbReference type="GO" id="GO:0006313">
    <property type="term" value="P:DNA transposition"/>
    <property type="evidence" value="ECO:0007669"/>
    <property type="project" value="InterPro"/>
</dbReference>
<accession>A0A1F5XZM3</accession>
<sequence length="193" mass="22742">MAALIGFQGDADLNPVNRFVRLVKQREFNAEIFKEIAGKKYTELNGFCLMPNHFHLMLHEIAEGGISKFMQRSLNSYTKYFNAKYDRSGHLFSGRFQSSHINRDEYLRYLSAYIHLNPNEIKKWAGRAIEYPWSSFRDCVIENRWAGFLRPEIYIDQVGGMKEYSDFIKETSITKVERKLESVEHPMFNMFNT</sequence>
<organism evidence="2 3">
    <name type="scientific">Candidatus Giovannonibacteria bacterium RIFCSPLOWO2_12_FULL_44_15</name>
    <dbReference type="NCBI Taxonomy" id="1798364"/>
    <lineage>
        <taxon>Bacteria</taxon>
        <taxon>Candidatus Giovannoniibacteriota</taxon>
    </lineage>
</organism>
<dbReference type="PANTHER" id="PTHR34322">
    <property type="entry name" value="TRANSPOSASE, Y1_TNP DOMAIN-CONTAINING"/>
    <property type="match status" value="1"/>
</dbReference>